<keyword evidence="2" id="KW-1185">Reference proteome</keyword>
<dbReference type="Proteomes" id="UP000196138">
    <property type="component" value="Chromosome"/>
</dbReference>
<accession>A0A1Y0ESM8</accession>
<dbReference type="InterPro" id="IPR036264">
    <property type="entry name" value="Bact_exopeptidase_dim_dom"/>
</dbReference>
<gene>
    <name evidence="1" type="ORF">CCO03_06000</name>
</gene>
<dbReference type="SUPFAM" id="SSF55031">
    <property type="entry name" value="Bacterial exopeptidase dimerisation domain"/>
    <property type="match status" value="1"/>
</dbReference>
<reference evidence="1 2" key="1">
    <citation type="submission" date="2017-05" db="EMBL/GenBank/DDBJ databases">
        <authorList>
            <person name="Song R."/>
            <person name="Chenine A.L."/>
            <person name="Ruprecht R.M."/>
        </authorList>
    </citation>
    <scope>NUCLEOTIDE SEQUENCE [LARGE SCALE GENOMIC DNA]</scope>
    <source>
        <strain evidence="1 2">DSM 26136</strain>
    </source>
</reference>
<dbReference type="EMBL" id="CP021455">
    <property type="protein sequence ID" value="ARU06685.1"/>
    <property type="molecule type" value="Genomic_DNA"/>
</dbReference>
<sequence length="403" mass="42566">MPPESNPFEPIKLQSMAEAIVGTPEALAALPNALSFDGNGRIVRDAFYTQAYRRFDTADAATAAGALRHYVPGYSDAMGNAVGAFHIARMLKKYNIQPVYDIWVCGTAGEEGKGNLAGMKQLYGYNQDTGKGNNALNFVTNFSIDGGSGTINFIGSYRFEMKFKAPAEAAQGGATAPSALNAAAMAAARIADIKTPWDSDAKALKTTYTVGTMACEAPLPNGVTPSCTMQVDMRSPRLEPLNEIRSRIEPLFAAGMAQENARFGAAEGSAQAVSMELVWFGDRPPHERTDLSDVSIQSAWQAAETVGVDKRTELSLAASSLNDNVPAAIGVPTINLNISTNAAGGGTHAFYEWGVPGNANTEGLRLYRVMMAALIAAGVHTSDGKRIAPAAGPLGARTTEDQY</sequence>
<organism evidence="1 2">
    <name type="scientific">Comamonas serinivorans</name>
    <dbReference type="NCBI Taxonomy" id="1082851"/>
    <lineage>
        <taxon>Bacteria</taxon>
        <taxon>Pseudomonadati</taxon>
        <taxon>Pseudomonadota</taxon>
        <taxon>Betaproteobacteria</taxon>
        <taxon>Burkholderiales</taxon>
        <taxon>Comamonadaceae</taxon>
        <taxon>Comamonas</taxon>
    </lineage>
</organism>
<name>A0A1Y0ESM8_9BURK</name>
<protein>
    <submittedName>
        <fullName evidence="1">Peptidase M20</fullName>
    </submittedName>
</protein>
<evidence type="ECO:0000313" key="2">
    <source>
        <dbReference type="Proteomes" id="UP000196138"/>
    </source>
</evidence>
<dbReference type="AlphaFoldDB" id="A0A1Y0ESM8"/>
<dbReference type="Gene3D" id="3.40.630.10">
    <property type="entry name" value="Zn peptidases"/>
    <property type="match status" value="1"/>
</dbReference>
<dbReference type="KEGG" id="cser:CCO03_06000"/>
<evidence type="ECO:0000313" key="1">
    <source>
        <dbReference type="EMBL" id="ARU06685.1"/>
    </source>
</evidence>
<dbReference type="OrthoDB" id="9783294at2"/>
<dbReference type="Gene3D" id="3.30.70.360">
    <property type="match status" value="1"/>
</dbReference>
<dbReference type="SUPFAM" id="SSF53187">
    <property type="entry name" value="Zn-dependent exopeptidases"/>
    <property type="match status" value="1"/>
</dbReference>
<proteinExistence type="predicted"/>